<dbReference type="RefSeq" id="WP_270046302.1">
    <property type="nucleotide sequence ID" value="NZ_JAPDOD010000085.1"/>
</dbReference>
<reference evidence="7" key="1">
    <citation type="submission" date="2022-10" db="EMBL/GenBank/DDBJ databases">
        <title>The WGS of Solirubrobacter ginsenosidimutans DSM 21036.</title>
        <authorList>
            <person name="Jiang Z."/>
        </authorList>
    </citation>
    <scope>NUCLEOTIDE SEQUENCE</scope>
    <source>
        <strain evidence="7">DSM 21036</strain>
    </source>
</reference>
<dbReference type="Pfam" id="PF02219">
    <property type="entry name" value="MTHFR"/>
    <property type="match status" value="1"/>
</dbReference>
<evidence type="ECO:0000256" key="3">
    <source>
        <dbReference type="ARBA" id="ARBA00022630"/>
    </source>
</evidence>
<evidence type="ECO:0000313" key="7">
    <source>
        <dbReference type="EMBL" id="MDA0167050.1"/>
    </source>
</evidence>
<proteinExistence type="inferred from homology"/>
<gene>
    <name evidence="7" type="ORF">OM076_42710</name>
</gene>
<dbReference type="Gene3D" id="3.20.20.220">
    <property type="match status" value="1"/>
</dbReference>
<evidence type="ECO:0000256" key="1">
    <source>
        <dbReference type="ARBA" id="ARBA00001974"/>
    </source>
</evidence>
<dbReference type="EMBL" id="JAPDOD010000085">
    <property type="protein sequence ID" value="MDA0167050.1"/>
    <property type="molecule type" value="Genomic_DNA"/>
</dbReference>
<accession>A0A9X3N289</accession>
<evidence type="ECO:0000256" key="4">
    <source>
        <dbReference type="ARBA" id="ARBA00022827"/>
    </source>
</evidence>
<dbReference type="GO" id="GO:0006555">
    <property type="term" value="P:methionine metabolic process"/>
    <property type="evidence" value="ECO:0007669"/>
    <property type="project" value="InterPro"/>
</dbReference>
<comment type="cofactor">
    <cofactor evidence="1 6">
        <name>FAD</name>
        <dbReference type="ChEBI" id="CHEBI:57692"/>
    </cofactor>
</comment>
<organism evidence="7 8">
    <name type="scientific">Solirubrobacter ginsenosidimutans</name>
    <dbReference type="NCBI Taxonomy" id="490573"/>
    <lineage>
        <taxon>Bacteria</taxon>
        <taxon>Bacillati</taxon>
        <taxon>Actinomycetota</taxon>
        <taxon>Thermoleophilia</taxon>
        <taxon>Solirubrobacterales</taxon>
        <taxon>Solirubrobacteraceae</taxon>
        <taxon>Solirubrobacter</taxon>
    </lineage>
</organism>
<dbReference type="InterPro" id="IPR003171">
    <property type="entry name" value="Mehydrof_redctse-like"/>
</dbReference>
<dbReference type="AlphaFoldDB" id="A0A9X3N289"/>
<keyword evidence="4 6" id="KW-0274">FAD</keyword>
<evidence type="ECO:0000313" key="8">
    <source>
        <dbReference type="Proteomes" id="UP001149140"/>
    </source>
</evidence>
<evidence type="ECO:0000256" key="2">
    <source>
        <dbReference type="ARBA" id="ARBA00004777"/>
    </source>
</evidence>
<comment type="pathway">
    <text evidence="2 6">One-carbon metabolism; tetrahydrofolate interconversion.</text>
</comment>
<dbReference type="SUPFAM" id="SSF51730">
    <property type="entry name" value="FAD-linked oxidoreductase"/>
    <property type="match status" value="1"/>
</dbReference>
<sequence>MTATELIARAPGWSVPRSLAVEAVVNPFAEDLDRELRLLQRKVAAGATFVQSQMVFDLPRLEAFLARELAAGLARVSRVDALHAFPLGAEAATREVAAEFRVTRGINSRRR</sequence>
<comment type="caution">
    <text evidence="7">The sequence shown here is derived from an EMBL/GenBank/DDBJ whole genome shotgun (WGS) entry which is preliminary data.</text>
</comment>
<evidence type="ECO:0000256" key="5">
    <source>
        <dbReference type="ARBA" id="ARBA00023002"/>
    </source>
</evidence>
<name>A0A9X3N289_9ACTN</name>
<protein>
    <recommendedName>
        <fullName evidence="6">Methylenetetrahydrofolate reductase</fullName>
    </recommendedName>
</protein>
<dbReference type="InterPro" id="IPR029041">
    <property type="entry name" value="FAD-linked_oxidoreductase-like"/>
</dbReference>
<dbReference type="Proteomes" id="UP001149140">
    <property type="component" value="Unassembled WGS sequence"/>
</dbReference>
<comment type="similarity">
    <text evidence="6">Belongs to the methylenetetrahydrofolate reductase family.</text>
</comment>
<keyword evidence="5 6" id="KW-0560">Oxidoreductase</keyword>
<evidence type="ECO:0000256" key="6">
    <source>
        <dbReference type="RuleBase" id="RU003862"/>
    </source>
</evidence>
<keyword evidence="8" id="KW-1185">Reference proteome</keyword>
<keyword evidence="3 6" id="KW-0285">Flavoprotein</keyword>
<dbReference type="GO" id="GO:0004489">
    <property type="term" value="F:methylenetetrahydrofolate reductase [NAD(P)H] activity"/>
    <property type="evidence" value="ECO:0007669"/>
    <property type="project" value="InterPro"/>
</dbReference>